<dbReference type="Pfam" id="PF11640">
    <property type="entry name" value="TAN"/>
    <property type="match status" value="1"/>
</dbReference>
<name>A0A444RZK8_VERDA</name>
<dbReference type="EMBL" id="RSDZ01000050">
    <property type="protein sequence ID" value="RXG46524.1"/>
    <property type="molecule type" value="Genomic_DNA"/>
</dbReference>
<sequence>MAPAPSRGDVTLNDALDAITGGTLKVRGTGLDDLIFLLDEKKAKTANLSILADKHYHRIFEALFRCAITEKQSYYSGKKTTAASAATRLSKCAEALRLALNHGASKLKRKTVLAVIDHITQTLPGPDNNSHEMVEPLLQNYVKAIVALLSHQANVEHLATFEGNGEGWLDCIDFCLDSMTTYLDGNEHDTGASARASPAPGTFSTLRSTLTSTASQKQPAQFHRSTLQDLLHCLYLLLTPPNAPIARSVSDEITSIVTTADVNGPAILVDSSMALMLQLILLRGVKLPNQNQSTSHHVIRWVFLRWKPADMAFASLHSAHHRLNS</sequence>
<feature type="domain" description="Telomere-length maintenance and DNA damage repair" evidence="1">
    <location>
        <begin position="7"/>
        <end position="170"/>
    </location>
</feature>
<accession>A0A444RZK8</accession>
<dbReference type="SMART" id="SM01342">
    <property type="entry name" value="TAN"/>
    <property type="match status" value="1"/>
</dbReference>
<evidence type="ECO:0000313" key="3">
    <source>
        <dbReference type="Proteomes" id="UP000288725"/>
    </source>
</evidence>
<comment type="caution">
    <text evidence="2">The sequence shown here is derived from an EMBL/GenBank/DDBJ whole genome shotgun (WGS) entry which is preliminary data.</text>
</comment>
<evidence type="ECO:0000313" key="2">
    <source>
        <dbReference type="EMBL" id="RXG46524.1"/>
    </source>
</evidence>
<gene>
    <name evidence="2" type="ORF">VDGE_30577</name>
</gene>
<reference evidence="2 3" key="1">
    <citation type="submission" date="2018-12" db="EMBL/GenBank/DDBJ databases">
        <title>Genome of Verticillium dahliae isolate Getta Getta.</title>
        <authorList>
            <person name="Gardiner D.M."/>
        </authorList>
    </citation>
    <scope>NUCLEOTIDE SEQUENCE [LARGE SCALE GENOMIC DNA]</scope>
    <source>
        <strain evidence="2 3">Getta Getta</strain>
    </source>
</reference>
<protein>
    <recommendedName>
        <fullName evidence="1">Telomere-length maintenance and DNA damage repair domain-containing protein</fullName>
    </recommendedName>
</protein>
<evidence type="ECO:0000259" key="1">
    <source>
        <dbReference type="SMART" id="SM01342"/>
    </source>
</evidence>
<organism evidence="2 3">
    <name type="scientific">Verticillium dahliae</name>
    <name type="common">Verticillium wilt</name>
    <dbReference type="NCBI Taxonomy" id="27337"/>
    <lineage>
        <taxon>Eukaryota</taxon>
        <taxon>Fungi</taxon>
        <taxon>Dikarya</taxon>
        <taxon>Ascomycota</taxon>
        <taxon>Pezizomycotina</taxon>
        <taxon>Sordariomycetes</taxon>
        <taxon>Hypocreomycetidae</taxon>
        <taxon>Glomerellales</taxon>
        <taxon>Plectosphaerellaceae</taxon>
        <taxon>Verticillium</taxon>
    </lineage>
</organism>
<proteinExistence type="predicted"/>
<dbReference type="AlphaFoldDB" id="A0A444RZK8"/>
<dbReference type="InterPro" id="IPR021668">
    <property type="entry name" value="TAN"/>
</dbReference>
<dbReference type="Proteomes" id="UP000288725">
    <property type="component" value="Unassembled WGS sequence"/>
</dbReference>
<dbReference type="GO" id="GO:0004674">
    <property type="term" value="F:protein serine/threonine kinase activity"/>
    <property type="evidence" value="ECO:0007669"/>
    <property type="project" value="InterPro"/>
</dbReference>